<evidence type="ECO:0000256" key="4">
    <source>
        <dbReference type="ARBA" id="ARBA00022993"/>
    </source>
</evidence>
<accession>E8V362</accession>
<keyword evidence="5 7" id="KW-0808">Transferase</keyword>
<dbReference type="PROSITE" id="PS51219">
    <property type="entry name" value="DPCK"/>
    <property type="match status" value="1"/>
</dbReference>
<dbReference type="RefSeq" id="WP_013567070.1">
    <property type="nucleotide sequence ID" value="NC_014963.1"/>
</dbReference>
<feature type="binding site" evidence="5">
    <location>
        <begin position="11"/>
        <end position="16"/>
    </location>
    <ligand>
        <name>ATP</name>
        <dbReference type="ChEBI" id="CHEBI:30616"/>
    </ligand>
</feature>
<dbReference type="SUPFAM" id="SSF52540">
    <property type="entry name" value="P-loop containing nucleoside triphosphate hydrolases"/>
    <property type="match status" value="1"/>
</dbReference>
<reference evidence="7 8" key="1">
    <citation type="journal article" date="2012" name="Stand. Genomic Sci.">
        <title>Complete genome sequence of Terriglobus saanensis type strain SP1PR4(T), an Acidobacteria from tundra soil.</title>
        <authorList>
            <person name="Rawat S.R."/>
            <person name="Mannisto M.K."/>
            <person name="Starovoytov V."/>
            <person name="Goodwin L."/>
            <person name="Nolan M."/>
            <person name="Hauser L."/>
            <person name="Land M."/>
            <person name="Davenport K.W."/>
            <person name="Woyke T."/>
            <person name="Haggblom M.M."/>
        </authorList>
    </citation>
    <scope>NUCLEOTIDE SEQUENCE</scope>
    <source>
        <strain evidence="8">ATCC BAA-1853 / DSM 23119 / SP1PR4</strain>
    </source>
</reference>
<evidence type="ECO:0000256" key="1">
    <source>
        <dbReference type="ARBA" id="ARBA00009018"/>
    </source>
</evidence>
<organism evidence="7 8">
    <name type="scientific">Terriglobus saanensis (strain ATCC BAA-1853 / DSM 23119 / SP1PR4)</name>
    <dbReference type="NCBI Taxonomy" id="401053"/>
    <lineage>
        <taxon>Bacteria</taxon>
        <taxon>Pseudomonadati</taxon>
        <taxon>Acidobacteriota</taxon>
        <taxon>Terriglobia</taxon>
        <taxon>Terriglobales</taxon>
        <taxon>Acidobacteriaceae</taxon>
        <taxon>Terriglobus</taxon>
    </lineage>
</organism>
<dbReference type="GO" id="GO:0005524">
    <property type="term" value="F:ATP binding"/>
    <property type="evidence" value="ECO:0007669"/>
    <property type="project" value="UniProtKB-UniRule"/>
</dbReference>
<keyword evidence="8" id="KW-1185">Reference proteome</keyword>
<keyword evidence="3 5" id="KW-0067">ATP-binding</keyword>
<evidence type="ECO:0000256" key="6">
    <source>
        <dbReference type="NCBIfam" id="TIGR00152"/>
    </source>
</evidence>
<dbReference type="KEGG" id="tsa:AciPR4_0502"/>
<dbReference type="HAMAP" id="MF_00376">
    <property type="entry name" value="Dephospho_CoA_kinase"/>
    <property type="match status" value="1"/>
</dbReference>
<dbReference type="PANTHER" id="PTHR10695">
    <property type="entry name" value="DEPHOSPHO-COA KINASE-RELATED"/>
    <property type="match status" value="1"/>
</dbReference>
<sequence>MLLVGITGGPGSGKSTAAGFFRELGAHVTSSDETARALMQPGETVYAEIVRAFGSSVVAPDGKLDRSALGRLAFSEGRLQELEQLVHPAVLAAEKAWAERLPSDSIGMVEAAIFFERLLPPGIDRSSPSPEVLQSVAKQVHQRFHRVVLVTAPDEQKIERFARRMLSSHADSSESAARADAARRLALQIPDAVKAPYCDEILPNDSTPEVLRTRVHALWQKLQS</sequence>
<dbReference type="EMBL" id="CP002467">
    <property type="protein sequence ID" value="ADV81337.1"/>
    <property type="molecule type" value="Genomic_DNA"/>
</dbReference>
<comment type="similarity">
    <text evidence="1 5">Belongs to the CoaE family.</text>
</comment>
<dbReference type="InterPro" id="IPR001977">
    <property type="entry name" value="Depp_CoAkinase"/>
</dbReference>
<comment type="catalytic activity">
    <reaction evidence="5">
        <text>3'-dephospho-CoA + ATP = ADP + CoA + H(+)</text>
        <dbReference type="Rhea" id="RHEA:18245"/>
        <dbReference type="ChEBI" id="CHEBI:15378"/>
        <dbReference type="ChEBI" id="CHEBI:30616"/>
        <dbReference type="ChEBI" id="CHEBI:57287"/>
        <dbReference type="ChEBI" id="CHEBI:57328"/>
        <dbReference type="ChEBI" id="CHEBI:456216"/>
        <dbReference type="EC" id="2.7.1.24"/>
    </reaction>
</comment>
<dbReference type="GO" id="GO:0005737">
    <property type="term" value="C:cytoplasm"/>
    <property type="evidence" value="ECO:0007669"/>
    <property type="project" value="UniProtKB-SubCell"/>
</dbReference>
<dbReference type="Pfam" id="PF01121">
    <property type="entry name" value="CoaE"/>
    <property type="match status" value="1"/>
</dbReference>
<dbReference type="GO" id="GO:0004140">
    <property type="term" value="F:dephospho-CoA kinase activity"/>
    <property type="evidence" value="ECO:0007669"/>
    <property type="project" value="UniProtKB-UniRule"/>
</dbReference>
<evidence type="ECO:0000313" key="8">
    <source>
        <dbReference type="Proteomes" id="UP000006844"/>
    </source>
</evidence>
<comment type="function">
    <text evidence="5">Catalyzes the phosphorylation of the 3'-hydroxyl group of dephosphocoenzyme A to form coenzyme A.</text>
</comment>
<proteinExistence type="inferred from homology"/>
<dbReference type="STRING" id="401053.AciPR4_0502"/>
<dbReference type="AlphaFoldDB" id="E8V362"/>
<keyword evidence="5" id="KW-0963">Cytoplasm</keyword>
<comment type="pathway">
    <text evidence="5">Cofactor biosynthesis; coenzyme A biosynthesis; CoA from (R)-pantothenate: step 5/5.</text>
</comment>
<evidence type="ECO:0000256" key="2">
    <source>
        <dbReference type="ARBA" id="ARBA00022741"/>
    </source>
</evidence>
<protein>
    <recommendedName>
        <fullName evidence="5 6">Dephospho-CoA kinase</fullName>
        <ecNumber evidence="5 6">2.7.1.24</ecNumber>
    </recommendedName>
    <alternativeName>
        <fullName evidence="5">Dephosphocoenzyme A kinase</fullName>
    </alternativeName>
</protein>
<dbReference type="EC" id="2.7.1.24" evidence="5 6"/>
<dbReference type="OrthoDB" id="9812943at2"/>
<name>E8V362_TERSS</name>
<dbReference type="PANTHER" id="PTHR10695:SF46">
    <property type="entry name" value="BIFUNCTIONAL COENZYME A SYNTHASE-RELATED"/>
    <property type="match status" value="1"/>
</dbReference>
<keyword evidence="4 5" id="KW-0173">Coenzyme A biosynthesis</keyword>
<evidence type="ECO:0000313" key="7">
    <source>
        <dbReference type="EMBL" id="ADV81337.1"/>
    </source>
</evidence>
<dbReference type="NCBIfam" id="TIGR00152">
    <property type="entry name" value="dephospho-CoA kinase"/>
    <property type="match status" value="1"/>
</dbReference>
<dbReference type="InterPro" id="IPR027417">
    <property type="entry name" value="P-loop_NTPase"/>
</dbReference>
<dbReference type="Gene3D" id="3.40.50.300">
    <property type="entry name" value="P-loop containing nucleotide triphosphate hydrolases"/>
    <property type="match status" value="1"/>
</dbReference>
<keyword evidence="2 5" id="KW-0547">Nucleotide-binding</keyword>
<dbReference type="eggNOG" id="COG0237">
    <property type="taxonomic scope" value="Bacteria"/>
</dbReference>
<comment type="subcellular location">
    <subcellularLocation>
        <location evidence="5">Cytoplasm</location>
    </subcellularLocation>
</comment>
<gene>
    <name evidence="5" type="primary">coaE</name>
    <name evidence="7" type="ordered locus">AciPR4_0502</name>
</gene>
<dbReference type="HOGENOM" id="CLU_057180_1_1_0"/>
<evidence type="ECO:0000256" key="3">
    <source>
        <dbReference type="ARBA" id="ARBA00022840"/>
    </source>
</evidence>
<dbReference type="Proteomes" id="UP000006844">
    <property type="component" value="Chromosome"/>
</dbReference>
<evidence type="ECO:0000256" key="5">
    <source>
        <dbReference type="HAMAP-Rule" id="MF_00376"/>
    </source>
</evidence>
<dbReference type="GO" id="GO:0015937">
    <property type="term" value="P:coenzyme A biosynthetic process"/>
    <property type="evidence" value="ECO:0007669"/>
    <property type="project" value="UniProtKB-UniRule"/>
</dbReference>
<dbReference type="UniPathway" id="UPA00241">
    <property type="reaction ID" value="UER00356"/>
</dbReference>
<keyword evidence="5 7" id="KW-0418">Kinase</keyword>
<dbReference type="CDD" id="cd02022">
    <property type="entry name" value="DPCK"/>
    <property type="match status" value="1"/>
</dbReference>